<keyword evidence="3" id="KW-1185">Reference proteome</keyword>
<accession>A0ABY7CXQ7</accession>
<evidence type="ECO:0000256" key="1">
    <source>
        <dbReference type="SAM" id="MobiDB-lite"/>
    </source>
</evidence>
<name>A0ABY7CXQ7_9BASI</name>
<sequence length="519" mass="56763">MGHWAPCEAAPANLATPAESTPHCGVLLQVRRHWRGFTACSTDHTSLPLRFGISPKNSPNPASLAEGFKFPIRQECWPDWSLAAPADLYPHGGAFCTFLDLPTSKEARPSLLSAYFHSSTSSAGSKVTQTQRINQPAPSILKGSRDPAVPRSHWLQDPSMKSTIAMLFSTIVLLLINDAVHTQANGDSTPQPGEKVNTASLGPGRNVGGAPYDGPGKEFYCNAKGVPIFCLFLANNNRKTAKDLSYAYDWPTSFFRCPTGTWGICCSKEPKSLTDYECCDFARRFSIASDRSTLDEPKPPPDFQEATHKVLPVDAEQETVEAAAVLLGLGLTRPVELVSQPKAHHKQQPIKPLEDPTRAFITEILDADAQLSSSRANRPAKPPDTNQDPSMKTKSSILSSILLLLISTGSHAREAATTGRSPPSAPNFDPNRYYTPPSNPPQPGDTYWESHSTADKYYIPVCFEGNRARNIPIDISKEKGRSKPFFVCQENSRGSFCKKLSDGLPDLTRCHEAYQVKNP</sequence>
<dbReference type="GeneID" id="77803122"/>
<gene>
    <name evidence="2" type="ORF">PtA15_12A68</name>
</gene>
<feature type="region of interest" description="Disordered" evidence="1">
    <location>
        <begin position="183"/>
        <end position="204"/>
    </location>
</feature>
<organism evidence="2 3">
    <name type="scientific">Puccinia triticina</name>
    <dbReference type="NCBI Taxonomy" id="208348"/>
    <lineage>
        <taxon>Eukaryota</taxon>
        <taxon>Fungi</taxon>
        <taxon>Dikarya</taxon>
        <taxon>Basidiomycota</taxon>
        <taxon>Pucciniomycotina</taxon>
        <taxon>Pucciniomycetes</taxon>
        <taxon>Pucciniales</taxon>
        <taxon>Pucciniaceae</taxon>
        <taxon>Puccinia</taxon>
    </lineage>
</organism>
<evidence type="ECO:0000313" key="2">
    <source>
        <dbReference type="EMBL" id="WAQ90083.1"/>
    </source>
</evidence>
<dbReference type="EMBL" id="CP110432">
    <property type="protein sequence ID" value="WAQ90083.1"/>
    <property type="molecule type" value="Genomic_DNA"/>
</dbReference>
<proteinExistence type="predicted"/>
<feature type="region of interest" description="Disordered" evidence="1">
    <location>
        <begin position="370"/>
        <end position="393"/>
    </location>
</feature>
<evidence type="ECO:0000313" key="3">
    <source>
        <dbReference type="Proteomes" id="UP001164743"/>
    </source>
</evidence>
<dbReference type="RefSeq" id="XP_053025638.1">
    <property type="nucleotide sequence ID" value="XM_053162228.1"/>
</dbReference>
<protein>
    <submittedName>
        <fullName evidence="2">Uncharacterized protein</fullName>
    </submittedName>
</protein>
<dbReference type="Proteomes" id="UP001164743">
    <property type="component" value="Chromosome 12A"/>
</dbReference>
<feature type="region of interest" description="Disordered" evidence="1">
    <location>
        <begin position="413"/>
        <end position="449"/>
    </location>
</feature>
<reference evidence="2" key="1">
    <citation type="submission" date="2022-10" db="EMBL/GenBank/DDBJ databases">
        <title>Puccinia triticina Genome sequencing and assembly.</title>
        <authorList>
            <person name="Li C."/>
        </authorList>
    </citation>
    <scope>NUCLEOTIDE SEQUENCE</scope>
    <source>
        <strain evidence="2">Pt15</strain>
    </source>
</reference>
<feature type="compositionally biased region" description="Polar residues" evidence="1">
    <location>
        <begin position="384"/>
        <end position="393"/>
    </location>
</feature>